<organism evidence="6 7">
    <name type="scientific">Candidatus Wolfebacteria bacterium RIFCSPLOWO2_01_FULL_45_19</name>
    <dbReference type="NCBI Taxonomy" id="1802557"/>
    <lineage>
        <taxon>Bacteria</taxon>
        <taxon>Candidatus Wolfeibacteriota</taxon>
    </lineage>
</organism>
<dbReference type="GO" id="GO:0006412">
    <property type="term" value="P:translation"/>
    <property type="evidence" value="ECO:0007669"/>
    <property type="project" value="UniProtKB-UniRule"/>
</dbReference>
<evidence type="ECO:0000256" key="1">
    <source>
        <dbReference type="ARBA" id="ARBA00007596"/>
    </source>
</evidence>
<dbReference type="InterPro" id="IPR038584">
    <property type="entry name" value="Ribosomal_bL33_sf"/>
</dbReference>
<dbReference type="NCBIfam" id="NF001860">
    <property type="entry name" value="PRK00595.1"/>
    <property type="match status" value="1"/>
</dbReference>
<keyword evidence="3 5" id="KW-0687">Ribonucleoprotein</keyword>
<name>A0A1F8DSJ3_9BACT</name>
<dbReference type="GO" id="GO:0005840">
    <property type="term" value="C:ribosome"/>
    <property type="evidence" value="ECO:0007669"/>
    <property type="project" value="UniProtKB-KW"/>
</dbReference>
<evidence type="ECO:0000256" key="5">
    <source>
        <dbReference type="HAMAP-Rule" id="MF_00294"/>
    </source>
</evidence>
<dbReference type="InterPro" id="IPR001705">
    <property type="entry name" value="Ribosomal_bL33"/>
</dbReference>
<keyword evidence="2 5" id="KW-0689">Ribosomal protein</keyword>
<dbReference type="EMBL" id="MGIR01000001">
    <property type="protein sequence ID" value="OGM91564.1"/>
    <property type="molecule type" value="Genomic_DNA"/>
</dbReference>
<protein>
    <recommendedName>
        <fullName evidence="4 5">Large ribosomal subunit protein bL33</fullName>
    </recommendedName>
</protein>
<dbReference type="SUPFAM" id="SSF57829">
    <property type="entry name" value="Zn-binding ribosomal proteins"/>
    <property type="match status" value="1"/>
</dbReference>
<dbReference type="STRING" id="1802557.A3A20_01290"/>
<dbReference type="AlphaFoldDB" id="A0A1F8DSJ3"/>
<dbReference type="Pfam" id="PF00471">
    <property type="entry name" value="Ribosomal_L33"/>
    <property type="match status" value="1"/>
</dbReference>
<evidence type="ECO:0000256" key="4">
    <source>
        <dbReference type="ARBA" id="ARBA00035176"/>
    </source>
</evidence>
<sequence>MAKIKTSERFVRLRCAECKRVNYNAHKNKKKVERKIELSKFCDWCRKHTAHKEARK</sequence>
<proteinExistence type="inferred from homology"/>
<evidence type="ECO:0000313" key="7">
    <source>
        <dbReference type="Proteomes" id="UP000178946"/>
    </source>
</evidence>
<dbReference type="HAMAP" id="MF_00294">
    <property type="entry name" value="Ribosomal_bL33"/>
    <property type="match status" value="1"/>
</dbReference>
<dbReference type="NCBIfam" id="TIGR01023">
    <property type="entry name" value="rpmG_bact"/>
    <property type="match status" value="1"/>
</dbReference>
<evidence type="ECO:0000256" key="3">
    <source>
        <dbReference type="ARBA" id="ARBA00023274"/>
    </source>
</evidence>
<reference evidence="6 7" key="1">
    <citation type="journal article" date="2016" name="Nat. Commun.">
        <title>Thousands of microbial genomes shed light on interconnected biogeochemical processes in an aquifer system.</title>
        <authorList>
            <person name="Anantharaman K."/>
            <person name="Brown C.T."/>
            <person name="Hug L.A."/>
            <person name="Sharon I."/>
            <person name="Castelle C.J."/>
            <person name="Probst A.J."/>
            <person name="Thomas B.C."/>
            <person name="Singh A."/>
            <person name="Wilkins M.J."/>
            <person name="Karaoz U."/>
            <person name="Brodie E.L."/>
            <person name="Williams K.H."/>
            <person name="Hubbard S.S."/>
            <person name="Banfield J.F."/>
        </authorList>
    </citation>
    <scope>NUCLEOTIDE SEQUENCE [LARGE SCALE GENOMIC DNA]</scope>
</reference>
<evidence type="ECO:0000313" key="6">
    <source>
        <dbReference type="EMBL" id="OGM91564.1"/>
    </source>
</evidence>
<dbReference type="GO" id="GO:0003735">
    <property type="term" value="F:structural constituent of ribosome"/>
    <property type="evidence" value="ECO:0007669"/>
    <property type="project" value="InterPro"/>
</dbReference>
<dbReference type="NCBIfam" id="NF001764">
    <property type="entry name" value="PRK00504.1"/>
    <property type="match status" value="1"/>
</dbReference>
<accession>A0A1F8DSJ3</accession>
<dbReference type="GO" id="GO:1990904">
    <property type="term" value="C:ribonucleoprotein complex"/>
    <property type="evidence" value="ECO:0007669"/>
    <property type="project" value="UniProtKB-KW"/>
</dbReference>
<comment type="caution">
    <text evidence="6">The sequence shown here is derived from an EMBL/GenBank/DDBJ whole genome shotgun (WGS) entry which is preliminary data.</text>
</comment>
<comment type="similarity">
    <text evidence="1 5">Belongs to the bacterial ribosomal protein bL33 family.</text>
</comment>
<dbReference type="Proteomes" id="UP000178946">
    <property type="component" value="Unassembled WGS sequence"/>
</dbReference>
<dbReference type="GO" id="GO:0005737">
    <property type="term" value="C:cytoplasm"/>
    <property type="evidence" value="ECO:0007669"/>
    <property type="project" value="UniProtKB-ARBA"/>
</dbReference>
<evidence type="ECO:0000256" key="2">
    <source>
        <dbReference type="ARBA" id="ARBA00022980"/>
    </source>
</evidence>
<gene>
    <name evidence="5" type="primary">rpmG</name>
    <name evidence="6" type="ORF">A3A20_01290</name>
</gene>
<dbReference type="Gene3D" id="2.20.28.120">
    <property type="entry name" value="Ribosomal protein L33"/>
    <property type="match status" value="1"/>
</dbReference>
<dbReference type="InterPro" id="IPR011332">
    <property type="entry name" value="Ribosomal_zn-bd"/>
</dbReference>